<name>A0A060ZLS2_9ACTN</name>
<dbReference type="PATRIC" id="fig|576784.4.peg.3811"/>
<proteinExistence type="predicted"/>
<accession>A0A060ZLS2</accession>
<dbReference type="EMBL" id="LK022848">
    <property type="protein sequence ID" value="CDR06958.1"/>
    <property type="molecule type" value="Genomic_DNA"/>
</dbReference>
<organism evidence="1">
    <name type="scientific">Streptomyces iranensis</name>
    <dbReference type="NCBI Taxonomy" id="576784"/>
    <lineage>
        <taxon>Bacteria</taxon>
        <taxon>Bacillati</taxon>
        <taxon>Actinomycetota</taxon>
        <taxon>Actinomycetes</taxon>
        <taxon>Kitasatosporales</taxon>
        <taxon>Streptomycetaceae</taxon>
        <taxon>Streptomyces</taxon>
        <taxon>Streptomyces violaceusniger group</taxon>
    </lineage>
</organism>
<protein>
    <submittedName>
        <fullName evidence="1">Uncharacterized protein</fullName>
    </submittedName>
</protein>
<sequence>MESYLALLSQEQTLLQWPAQLGMARHGCDVSCFTDAGDVARGGAGYAPA</sequence>
<dbReference type="HOGENOM" id="CLU_3141227_0_0_11"/>
<gene>
    <name evidence="1" type="ORF">SIRAN3822</name>
</gene>
<reference evidence="1" key="1">
    <citation type="submission" date="2014-05" db="EMBL/GenBank/DDBJ databases">
        <authorList>
            <person name="Horn Fabian"/>
        </authorList>
    </citation>
    <scope>NUCLEOTIDE SEQUENCE</scope>
</reference>
<dbReference type="AlphaFoldDB" id="A0A060ZLS2"/>
<evidence type="ECO:0000313" key="1">
    <source>
        <dbReference type="EMBL" id="CDR06958.1"/>
    </source>
</evidence>